<dbReference type="AlphaFoldDB" id="A0A2P2MYL3"/>
<protein>
    <submittedName>
        <fullName evidence="1">Uncharacterized protein</fullName>
    </submittedName>
</protein>
<dbReference type="EMBL" id="GGEC01054821">
    <property type="protein sequence ID" value="MBX35305.1"/>
    <property type="molecule type" value="Transcribed_RNA"/>
</dbReference>
<proteinExistence type="predicted"/>
<organism evidence="1">
    <name type="scientific">Rhizophora mucronata</name>
    <name type="common">Asiatic mangrove</name>
    <dbReference type="NCBI Taxonomy" id="61149"/>
    <lineage>
        <taxon>Eukaryota</taxon>
        <taxon>Viridiplantae</taxon>
        <taxon>Streptophyta</taxon>
        <taxon>Embryophyta</taxon>
        <taxon>Tracheophyta</taxon>
        <taxon>Spermatophyta</taxon>
        <taxon>Magnoliopsida</taxon>
        <taxon>eudicotyledons</taxon>
        <taxon>Gunneridae</taxon>
        <taxon>Pentapetalae</taxon>
        <taxon>rosids</taxon>
        <taxon>fabids</taxon>
        <taxon>Malpighiales</taxon>
        <taxon>Rhizophoraceae</taxon>
        <taxon>Rhizophora</taxon>
    </lineage>
</organism>
<sequence>MLISDDLPLWGMYLSNCSDCFLLLFSSSSHANVLAFVSVGRDIILNTYSP</sequence>
<name>A0A2P2MYL3_RHIMU</name>
<accession>A0A2P2MYL3</accession>
<reference evidence="1" key="1">
    <citation type="submission" date="2018-02" db="EMBL/GenBank/DDBJ databases">
        <title>Rhizophora mucronata_Transcriptome.</title>
        <authorList>
            <person name="Meera S.P."/>
            <person name="Sreeshan A."/>
            <person name="Augustine A."/>
        </authorList>
    </citation>
    <scope>NUCLEOTIDE SEQUENCE</scope>
    <source>
        <tissue evidence="1">Leaf</tissue>
    </source>
</reference>
<evidence type="ECO:0000313" key="1">
    <source>
        <dbReference type="EMBL" id="MBX35305.1"/>
    </source>
</evidence>